<evidence type="ECO:0008006" key="3">
    <source>
        <dbReference type="Google" id="ProtNLM"/>
    </source>
</evidence>
<proteinExistence type="predicted"/>
<name>A0ABW8PVE5_9GAMM</name>
<dbReference type="Proteomes" id="UP001621714">
    <property type="component" value="Unassembled WGS sequence"/>
</dbReference>
<protein>
    <recommendedName>
        <fullName evidence="3">DUF4123 domain-containing protein</fullName>
    </recommendedName>
</protein>
<sequence>MPSALPQSQLLSTPEDALLITWNARQGELHLRGAFWRPLGLQGLVIGSSARDVACFRLEGDGRRTALSLSELPPLPELFTHPAAQPWRESFPAVWLMAVEDSPCALTLLRLACLYAGAAQELQTGPFLLQATCLDLARRWAEDADYAAALEQPPRQRLAQLGWPQSTALVHFLARLPAQAFPQAESAGWMTFLDQSGLAARLEQGPRLDLAGLKLLIDFPLLGWLPVLYQWRALTQSEHQALRRGLSILTRQVEHQGLARCLRALRQMHSLEELMAYEGLRLVE</sequence>
<gene>
    <name evidence="1" type="ORF">V6U78_04305</name>
</gene>
<reference evidence="1 2" key="1">
    <citation type="submission" date="2024-02" db="EMBL/GenBank/DDBJ databases">
        <title>Marinospirillum sp. MEB 164 isolated from Lonar lake sediment.</title>
        <authorList>
            <person name="Joshi A."/>
            <person name="Thite S."/>
        </authorList>
    </citation>
    <scope>NUCLEOTIDE SEQUENCE [LARGE SCALE GENOMIC DNA]</scope>
    <source>
        <strain evidence="1 2">MEB164</strain>
    </source>
</reference>
<dbReference type="EMBL" id="JBANFI010000002">
    <property type="protein sequence ID" value="MFK7160255.1"/>
    <property type="molecule type" value="Genomic_DNA"/>
</dbReference>
<evidence type="ECO:0000313" key="1">
    <source>
        <dbReference type="EMBL" id="MFK7160255.1"/>
    </source>
</evidence>
<keyword evidence="2" id="KW-1185">Reference proteome</keyword>
<dbReference type="RefSeq" id="WP_405337596.1">
    <property type="nucleotide sequence ID" value="NZ_JBANFI010000002.1"/>
</dbReference>
<organism evidence="1 2">
    <name type="scientific">Marinospirillum alkalitolerans</name>
    <dbReference type="NCBI Taxonomy" id="3123374"/>
    <lineage>
        <taxon>Bacteria</taxon>
        <taxon>Pseudomonadati</taxon>
        <taxon>Pseudomonadota</taxon>
        <taxon>Gammaproteobacteria</taxon>
        <taxon>Oceanospirillales</taxon>
        <taxon>Oceanospirillaceae</taxon>
        <taxon>Marinospirillum</taxon>
    </lineage>
</organism>
<accession>A0ABW8PVE5</accession>
<comment type="caution">
    <text evidence="1">The sequence shown here is derived from an EMBL/GenBank/DDBJ whole genome shotgun (WGS) entry which is preliminary data.</text>
</comment>
<evidence type="ECO:0000313" key="2">
    <source>
        <dbReference type="Proteomes" id="UP001621714"/>
    </source>
</evidence>